<sequence>MFNTPYNTMTENNHRK</sequence>
<comment type="caution">
    <text evidence="1">The sequence shown here is derived from an EMBL/GenBank/DDBJ whole genome shotgun (WGS) entry which is preliminary data.</text>
</comment>
<dbReference type="Proteomes" id="UP000055045">
    <property type="component" value="Unassembled WGS sequence"/>
</dbReference>
<accession>A0A101M930</accession>
<reference evidence="1 2" key="1">
    <citation type="submission" date="2015-10" db="EMBL/GenBank/DDBJ databases">
        <title>Genome sequencing of Penicillium freii.</title>
        <authorList>
            <person name="Nguyen H.D."/>
            <person name="Visagie C.M."/>
            <person name="Seifert K.A."/>
        </authorList>
    </citation>
    <scope>NUCLEOTIDE SEQUENCE [LARGE SCALE GENOMIC DNA]</scope>
    <source>
        <strain evidence="1 2">DAOM 242723</strain>
    </source>
</reference>
<organism evidence="1 2">
    <name type="scientific">Penicillium freii</name>
    <dbReference type="NCBI Taxonomy" id="48697"/>
    <lineage>
        <taxon>Eukaryota</taxon>
        <taxon>Fungi</taxon>
        <taxon>Dikarya</taxon>
        <taxon>Ascomycota</taxon>
        <taxon>Pezizomycotina</taxon>
        <taxon>Eurotiomycetes</taxon>
        <taxon>Eurotiomycetidae</taxon>
        <taxon>Eurotiales</taxon>
        <taxon>Aspergillaceae</taxon>
        <taxon>Penicillium</taxon>
    </lineage>
</organism>
<gene>
    <name evidence="1" type="ORF">ACN42_g10952</name>
</gene>
<proteinExistence type="predicted"/>
<dbReference type="EMBL" id="LLXE01000518">
    <property type="protein sequence ID" value="KUM56261.1"/>
    <property type="molecule type" value="Genomic_DNA"/>
</dbReference>
<protein>
    <submittedName>
        <fullName evidence="1">Uncharacterized protein</fullName>
    </submittedName>
</protein>
<keyword evidence="2" id="KW-1185">Reference proteome</keyword>
<feature type="non-terminal residue" evidence="1">
    <location>
        <position position="16"/>
    </location>
</feature>
<dbReference type="AlphaFoldDB" id="A0A101M930"/>
<evidence type="ECO:0000313" key="2">
    <source>
        <dbReference type="Proteomes" id="UP000055045"/>
    </source>
</evidence>
<name>A0A101M930_PENFR</name>
<evidence type="ECO:0000313" key="1">
    <source>
        <dbReference type="EMBL" id="KUM56261.1"/>
    </source>
</evidence>